<proteinExistence type="predicted"/>
<sequence length="91" mass="10370">MKSLLLKLSASNVSNDEVLPNLLKQARRRINAISGDDVYDTKQYYETARIKRAILLIQPPKKHFLKTSSSASFNDPLPVVIRFKLTLKNEV</sequence>
<dbReference type="Proteomes" id="UP000218160">
    <property type="component" value="Chromosome 1"/>
</dbReference>
<organism evidence="1 2">
    <name type="scientific">Candidatus Enterovibrio altilux</name>
    <dbReference type="NCBI Taxonomy" id="1927128"/>
    <lineage>
        <taxon>Bacteria</taxon>
        <taxon>Pseudomonadati</taxon>
        <taxon>Pseudomonadota</taxon>
        <taxon>Gammaproteobacteria</taxon>
        <taxon>Vibrionales</taxon>
        <taxon>Vibrionaceae</taxon>
        <taxon>Enterovibrio</taxon>
    </lineage>
</organism>
<evidence type="ECO:0000313" key="2">
    <source>
        <dbReference type="Proteomes" id="UP000218160"/>
    </source>
</evidence>
<name>A0A291BAI6_9GAMM</name>
<dbReference type="RefSeq" id="WP_394336750.1">
    <property type="nucleotide sequence ID" value="NZ_CP020660.1"/>
</dbReference>
<dbReference type="KEGG" id="elux:BTN50_1539"/>
<gene>
    <name evidence="1" type="ORF">BTN50_1539</name>
</gene>
<dbReference type="EMBL" id="CP020660">
    <property type="protein sequence ID" value="ATF10012.1"/>
    <property type="molecule type" value="Genomic_DNA"/>
</dbReference>
<dbReference type="AlphaFoldDB" id="A0A291BAI6"/>
<evidence type="ECO:0000313" key="1">
    <source>
        <dbReference type="EMBL" id="ATF10012.1"/>
    </source>
</evidence>
<keyword evidence="2" id="KW-1185">Reference proteome</keyword>
<protein>
    <submittedName>
        <fullName evidence="1">Transposase</fullName>
    </submittedName>
</protein>
<accession>A0A291BAI6</accession>
<reference evidence="2" key="1">
    <citation type="submission" date="2017-04" db="EMBL/GenBank/DDBJ databases">
        <title>Genome evolution of the luminous symbionts of deep sea anglerfish.</title>
        <authorList>
            <person name="Hendry T.A."/>
        </authorList>
    </citation>
    <scope>NUCLEOTIDE SEQUENCE [LARGE SCALE GENOMIC DNA]</scope>
</reference>